<evidence type="ECO:0000313" key="3">
    <source>
        <dbReference type="Proteomes" id="UP000077266"/>
    </source>
</evidence>
<dbReference type="Proteomes" id="UP000077266">
    <property type="component" value="Unassembled WGS sequence"/>
</dbReference>
<dbReference type="EMBL" id="KV426097">
    <property type="protein sequence ID" value="KZV88543.1"/>
    <property type="molecule type" value="Genomic_DNA"/>
</dbReference>
<evidence type="ECO:0000256" key="1">
    <source>
        <dbReference type="SAM" id="MobiDB-lite"/>
    </source>
</evidence>
<feature type="region of interest" description="Disordered" evidence="1">
    <location>
        <begin position="231"/>
        <end position="282"/>
    </location>
</feature>
<accession>A0A165F7V0</accession>
<dbReference type="AlphaFoldDB" id="A0A165F7V0"/>
<protein>
    <submittedName>
        <fullName evidence="2">Uncharacterized protein</fullName>
    </submittedName>
</protein>
<organism evidence="2 3">
    <name type="scientific">Exidia glandulosa HHB12029</name>
    <dbReference type="NCBI Taxonomy" id="1314781"/>
    <lineage>
        <taxon>Eukaryota</taxon>
        <taxon>Fungi</taxon>
        <taxon>Dikarya</taxon>
        <taxon>Basidiomycota</taxon>
        <taxon>Agaricomycotina</taxon>
        <taxon>Agaricomycetes</taxon>
        <taxon>Auriculariales</taxon>
        <taxon>Exidiaceae</taxon>
        <taxon>Exidia</taxon>
    </lineage>
</organism>
<keyword evidence="3" id="KW-1185">Reference proteome</keyword>
<reference evidence="2 3" key="1">
    <citation type="journal article" date="2016" name="Mol. Biol. Evol.">
        <title>Comparative Genomics of Early-Diverging Mushroom-Forming Fungi Provides Insights into the Origins of Lignocellulose Decay Capabilities.</title>
        <authorList>
            <person name="Nagy L.G."/>
            <person name="Riley R."/>
            <person name="Tritt A."/>
            <person name="Adam C."/>
            <person name="Daum C."/>
            <person name="Floudas D."/>
            <person name="Sun H."/>
            <person name="Yadav J.S."/>
            <person name="Pangilinan J."/>
            <person name="Larsson K.H."/>
            <person name="Matsuura K."/>
            <person name="Barry K."/>
            <person name="Labutti K."/>
            <person name="Kuo R."/>
            <person name="Ohm R.A."/>
            <person name="Bhattacharya S.S."/>
            <person name="Shirouzu T."/>
            <person name="Yoshinaga Y."/>
            <person name="Martin F.M."/>
            <person name="Grigoriev I.V."/>
            <person name="Hibbett D.S."/>
        </authorList>
    </citation>
    <scope>NUCLEOTIDE SEQUENCE [LARGE SCALE GENOMIC DNA]</scope>
    <source>
        <strain evidence="2 3">HHB12029</strain>
    </source>
</reference>
<sequence>MADENSNPARPVLAHSTQPRVRSRQALGNASNLAYGPSTYYSPSYRAAPSQGLGNNPDFHKDDASKLKSQSKKRKSTEFQRDDPAQDAWKIPARRYMGKQVGRLPVAVAPYFELVTVKDFVPPRPVPEFLVPKPVQPAITALGDSSFAGSRNLINPPVKDLDVLAFYSHDMPLPTPAVIFPFLDEGQGSFQTLDDIDLFLWNKRQKKGGSSADSVAKDLEEAERLRRLRRLKMEDNALKRQQDNSQRPTSEPKSGQGSSKPKKKARSERAIVFPLPKEIDII</sequence>
<proteinExistence type="predicted"/>
<feature type="compositionally biased region" description="Polar residues" evidence="1">
    <location>
        <begin position="15"/>
        <end position="32"/>
    </location>
</feature>
<name>A0A165F7V0_EXIGL</name>
<feature type="region of interest" description="Disordered" evidence="1">
    <location>
        <begin position="1"/>
        <end position="86"/>
    </location>
</feature>
<feature type="compositionally biased region" description="Basic and acidic residues" evidence="1">
    <location>
        <begin position="231"/>
        <end position="242"/>
    </location>
</feature>
<dbReference type="InParanoid" id="A0A165F7V0"/>
<evidence type="ECO:0000313" key="2">
    <source>
        <dbReference type="EMBL" id="KZV88543.1"/>
    </source>
</evidence>
<gene>
    <name evidence="2" type="ORF">EXIGLDRAFT_722589</name>
</gene>